<dbReference type="STRING" id="515897.SAMN05421849_0213"/>
<dbReference type="EMBL" id="FTPS01000001">
    <property type="protein sequence ID" value="SIT74789.1"/>
    <property type="molecule type" value="Genomic_DNA"/>
</dbReference>
<evidence type="ECO:0000313" key="2">
    <source>
        <dbReference type="Proteomes" id="UP000192455"/>
    </source>
</evidence>
<dbReference type="AlphaFoldDB" id="A0A1R3WAE2"/>
<accession>A0A1R3WAE2</accession>
<dbReference type="Proteomes" id="UP000192455">
    <property type="component" value="Unassembled WGS sequence"/>
</dbReference>
<name>A0A1R3WAE2_9RHOB</name>
<evidence type="ECO:0000313" key="1">
    <source>
        <dbReference type="EMBL" id="SIT74789.1"/>
    </source>
</evidence>
<gene>
    <name evidence="1" type="ORF">SAMN05421849_0213</name>
</gene>
<protein>
    <submittedName>
        <fullName evidence="1">Uncharacterized protein</fullName>
    </submittedName>
</protein>
<proteinExistence type="predicted"/>
<reference evidence="1 2" key="1">
    <citation type="submission" date="2017-01" db="EMBL/GenBank/DDBJ databases">
        <authorList>
            <person name="Mah S.A."/>
            <person name="Swanson W.J."/>
            <person name="Moy G.W."/>
            <person name="Vacquier V.D."/>
        </authorList>
    </citation>
    <scope>NUCLEOTIDE SEQUENCE [LARGE SCALE GENOMIC DNA]</scope>
    <source>
        <strain evidence="1 2">DSM 21219</strain>
    </source>
</reference>
<keyword evidence="2" id="KW-1185">Reference proteome</keyword>
<organism evidence="1 2">
    <name type="scientific">Pontibaca methylaminivorans</name>
    <dbReference type="NCBI Taxonomy" id="515897"/>
    <lineage>
        <taxon>Bacteria</taxon>
        <taxon>Pseudomonadati</taxon>
        <taxon>Pseudomonadota</taxon>
        <taxon>Alphaproteobacteria</taxon>
        <taxon>Rhodobacterales</taxon>
        <taxon>Roseobacteraceae</taxon>
        <taxon>Pontibaca</taxon>
    </lineage>
</organism>
<sequence length="72" mass="7925">MTFPDLGAGMWTIWHTGTDNLDIGFVEVSPGNEIHIRIGGIFTFFSSQTPVRMSGGYSATRTIGYAFYKMGN</sequence>